<comment type="caution">
    <text evidence="1">The sequence shown here is derived from an EMBL/GenBank/DDBJ whole genome shotgun (WGS) entry which is preliminary data.</text>
</comment>
<dbReference type="Proteomes" id="UP000577724">
    <property type="component" value="Unassembled WGS sequence"/>
</dbReference>
<proteinExistence type="predicted"/>
<organism evidence="1 2">
    <name type="scientific">Paenibacillus taichungensis</name>
    <dbReference type="NCBI Taxonomy" id="484184"/>
    <lineage>
        <taxon>Bacteria</taxon>
        <taxon>Bacillati</taxon>
        <taxon>Bacillota</taxon>
        <taxon>Bacilli</taxon>
        <taxon>Bacillales</taxon>
        <taxon>Paenibacillaceae</taxon>
        <taxon>Paenibacillus</taxon>
    </lineage>
</organism>
<accession>A0ABX2MS56</accession>
<evidence type="ECO:0000313" key="2">
    <source>
        <dbReference type="Proteomes" id="UP000577724"/>
    </source>
</evidence>
<reference evidence="1 2" key="1">
    <citation type="submission" date="2020-05" db="EMBL/GenBank/DDBJ databases">
        <title>Genome Sequencing of Type Strains.</title>
        <authorList>
            <person name="Lemaire J.F."/>
            <person name="Inderbitzin P."/>
            <person name="Gregorio O.A."/>
            <person name="Collins S.B."/>
            <person name="Wespe N."/>
            <person name="Knight-Connoni V."/>
        </authorList>
    </citation>
    <scope>NUCLEOTIDE SEQUENCE [LARGE SCALE GENOMIC DNA]</scope>
    <source>
        <strain evidence="1 2">DSM 19942</strain>
    </source>
</reference>
<protein>
    <submittedName>
        <fullName evidence="1">Uncharacterized protein</fullName>
    </submittedName>
</protein>
<name>A0ABX2MS56_9BACL</name>
<sequence length="63" mass="6756">MSGSLLAALLDLGVSVIFRTSGSIRITASCPTSSDTFHVKGQELVPIAGMDKNLFLFPIRVYI</sequence>
<evidence type="ECO:0000313" key="1">
    <source>
        <dbReference type="EMBL" id="NUU56925.1"/>
    </source>
</evidence>
<keyword evidence="2" id="KW-1185">Reference proteome</keyword>
<gene>
    <name evidence="1" type="ORF">HP548_22850</name>
</gene>
<dbReference type="EMBL" id="JABMCC010000117">
    <property type="protein sequence ID" value="NUU56925.1"/>
    <property type="molecule type" value="Genomic_DNA"/>
</dbReference>